<dbReference type="RefSeq" id="WP_151110469.1">
    <property type="nucleotide sequence ID" value="NZ_WKJQ01000001.1"/>
</dbReference>
<keyword evidence="4" id="KW-1003">Cell membrane</keyword>
<proteinExistence type="inferred from homology"/>
<evidence type="ECO:0000256" key="3">
    <source>
        <dbReference type="ARBA" id="ARBA00022448"/>
    </source>
</evidence>
<dbReference type="OrthoDB" id="11163at2157"/>
<dbReference type="InterPro" id="IPR050901">
    <property type="entry name" value="BP-dep_ABC_trans_perm"/>
</dbReference>
<evidence type="ECO:0000313" key="12">
    <source>
        <dbReference type="Proteomes" id="UP000443423"/>
    </source>
</evidence>
<keyword evidence="7 9" id="KW-1133">Transmembrane helix</keyword>
<reference evidence="11 12" key="1">
    <citation type="submission" date="2019-11" db="EMBL/GenBank/DDBJ databases">
        <title>Whole genome sequence of Haloferax sp. MBLA0078.</title>
        <authorList>
            <person name="Seo M.-J."/>
            <person name="Cho E.-S."/>
        </authorList>
    </citation>
    <scope>NUCLEOTIDE SEQUENCE [LARGE SCALE GENOMIC DNA]</scope>
    <source>
        <strain evidence="11 12">MBLA0078</strain>
    </source>
</reference>
<feature type="transmembrane region" description="Helical" evidence="9">
    <location>
        <begin position="320"/>
        <end position="343"/>
    </location>
</feature>
<evidence type="ECO:0000256" key="1">
    <source>
        <dbReference type="ARBA" id="ARBA00004651"/>
    </source>
</evidence>
<accession>A0A6A8G619</accession>
<evidence type="ECO:0000256" key="2">
    <source>
        <dbReference type="ARBA" id="ARBA00009047"/>
    </source>
</evidence>
<feature type="transmembrane region" description="Helical" evidence="9">
    <location>
        <begin position="278"/>
        <end position="300"/>
    </location>
</feature>
<feature type="transmembrane region" description="Helical" evidence="9">
    <location>
        <begin position="50"/>
        <end position="71"/>
    </location>
</feature>
<keyword evidence="12" id="KW-1185">Reference proteome</keyword>
<evidence type="ECO:0000256" key="6">
    <source>
        <dbReference type="ARBA" id="ARBA00022692"/>
    </source>
</evidence>
<dbReference type="GO" id="GO:0055085">
    <property type="term" value="P:transmembrane transport"/>
    <property type="evidence" value="ECO:0007669"/>
    <property type="project" value="InterPro"/>
</dbReference>
<dbReference type="CDD" id="cd06261">
    <property type="entry name" value="TM_PBP2"/>
    <property type="match status" value="1"/>
</dbReference>
<keyword evidence="3 9" id="KW-0813">Transport</keyword>
<evidence type="ECO:0000256" key="8">
    <source>
        <dbReference type="ARBA" id="ARBA00023136"/>
    </source>
</evidence>
<dbReference type="InterPro" id="IPR000515">
    <property type="entry name" value="MetI-like"/>
</dbReference>
<feature type="transmembrane region" description="Helical" evidence="9">
    <location>
        <begin position="187"/>
        <end position="210"/>
    </location>
</feature>
<dbReference type="EMBL" id="WKJQ01000001">
    <property type="protein sequence ID" value="MRW96247.1"/>
    <property type="molecule type" value="Genomic_DNA"/>
</dbReference>
<keyword evidence="6 9" id="KW-0812">Transmembrane</keyword>
<feature type="transmembrane region" description="Helical" evidence="9">
    <location>
        <begin position="149"/>
        <end position="175"/>
    </location>
</feature>
<feature type="domain" description="ABC transmembrane type-1" evidence="10">
    <location>
        <begin position="150"/>
        <end position="343"/>
    </location>
</feature>
<evidence type="ECO:0000256" key="9">
    <source>
        <dbReference type="RuleBase" id="RU363032"/>
    </source>
</evidence>
<dbReference type="AlphaFoldDB" id="A0A6A8G619"/>
<evidence type="ECO:0000313" key="11">
    <source>
        <dbReference type="EMBL" id="MRW96247.1"/>
    </source>
</evidence>
<dbReference type="SUPFAM" id="SSF161098">
    <property type="entry name" value="MetI-like"/>
    <property type="match status" value="1"/>
</dbReference>
<evidence type="ECO:0000256" key="7">
    <source>
        <dbReference type="ARBA" id="ARBA00022989"/>
    </source>
</evidence>
<dbReference type="PROSITE" id="PS50928">
    <property type="entry name" value="ABC_TM1"/>
    <property type="match status" value="1"/>
</dbReference>
<dbReference type="PANTHER" id="PTHR32243:SF50">
    <property type="entry name" value="MALTOSE_MALTODEXTRIN TRANSPORT SYSTEM PERMEASE PROTEIN MALG"/>
    <property type="match status" value="1"/>
</dbReference>
<protein>
    <submittedName>
        <fullName evidence="11">ABC transporter permease subunit</fullName>
    </submittedName>
</protein>
<comment type="similarity">
    <text evidence="2">Belongs to the binding-protein-dependent transport system permease family. MalFG subfamily.</text>
</comment>
<organism evidence="11 12">
    <name type="scientific">Haloferax marinum</name>
    <dbReference type="NCBI Taxonomy" id="2666143"/>
    <lineage>
        <taxon>Archaea</taxon>
        <taxon>Methanobacteriati</taxon>
        <taxon>Methanobacteriota</taxon>
        <taxon>Stenosarchaea group</taxon>
        <taxon>Halobacteria</taxon>
        <taxon>Halobacteriales</taxon>
        <taxon>Haloferacaceae</taxon>
        <taxon>Haloferax</taxon>
    </lineage>
</organism>
<evidence type="ECO:0000259" key="10">
    <source>
        <dbReference type="PROSITE" id="PS50928"/>
    </source>
</evidence>
<dbReference type="Gene3D" id="1.10.3720.10">
    <property type="entry name" value="MetI-like"/>
    <property type="match status" value="1"/>
</dbReference>
<comment type="subcellular location">
    <subcellularLocation>
        <location evidence="1 9">Cell membrane</location>
        <topology evidence="1 9">Multi-pass membrane protein</topology>
    </subcellularLocation>
</comment>
<dbReference type="Pfam" id="PF00528">
    <property type="entry name" value="BPD_transp_1"/>
    <property type="match status" value="1"/>
</dbReference>
<dbReference type="InterPro" id="IPR035906">
    <property type="entry name" value="MetI-like_sf"/>
</dbReference>
<gene>
    <name evidence="11" type="ORF">GJR99_06610</name>
</gene>
<keyword evidence="8 9" id="KW-0472">Membrane</keyword>
<name>A0A6A8G619_9EURY</name>
<sequence length="358" mass="38702">MSVLSDIAAEVKDDVRAVAQTPVEAIKDARYTLDGIREGRVSAASVAKTAGVTAGAVVVVALLLFPLYWVAVGAFSGTGASLYSSSGIRLWPSDPTIRPFLWVVGDIIVPSYRITFGLGGYELFVQTPKLALLDVSNYGVTETSNFKKFFVNSLTVAIPTVLLAMSLIVPGAYALSRRKFIGRSKILYGYVLFTQIGGGLGVALLIALYALFVQYGFNDNKLALSAYYAATAVPFNTWLLKTYMDGIPVSYEEAAMMDGAPSWKIVTEIILPLSKAGLATVFIFTFLTGWTEFVVAQTLLSTDNYTLPVGLYSLVGRYSIPWARFSAFALTFAAPIMLIYLFAQRYIEGGLSFGGMEG</sequence>
<dbReference type="GO" id="GO:0005886">
    <property type="term" value="C:plasma membrane"/>
    <property type="evidence" value="ECO:0007669"/>
    <property type="project" value="UniProtKB-SubCell"/>
</dbReference>
<keyword evidence="5" id="KW-0762">Sugar transport</keyword>
<feature type="transmembrane region" description="Helical" evidence="9">
    <location>
        <begin position="222"/>
        <end position="240"/>
    </location>
</feature>
<evidence type="ECO:0000256" key="4">
    <source>
        <dbReference type="ARBA" id="ARBA00022475"/>
    </source>
</evidence>
<comment type="caution">
    <text evidence="11">The sequence shown here is derived from an EMBL/GenBank/DDBJ whole genome shotgun (WGS) entry which is preliminary data.</text>
</comment>
<dbReference type="Proteomes" id="UP000443423">
    <property type="component" value="Unassembled WGS sequence"/>
</dbReference>
<evidence type="ECO:0000256" key="5">
    <source>
        <dbReference type="ARBA" id="ARBA00022597"/>
    </source>
</evidence>
<dbReference type="PANTHER" id="PTHR32243">
    <property type="entry name" value="MALTOSE TRANSPORT SYSTEM PERMEASE-RELATED"/>
    <property type="match status" value="1"/>
</dbReference>